<dbReference type="Proteomes" id="UP000637632">
    <property type="component" value="Unassembled WGS sequence"/>
</dbReference>
<protein>
    <submittedName>
        <fullName evidence="2">Uncharacterized protein</fullName>
    </submittedName>
</protein>
<name>A0ABR6XF32_9BURK</name>
<organism evidence="2 3">
    <name type="scientific">Undibacterium aquatile</name>
    <dbReference type="NCBI Taxonomy" id="1537398"/>
    <lineage>
        <taxon>Bacteria</taxon>
        <taxon>Pseudomonadati</taxon>
        <taxon>Pseudomonadota</taxon>
        <taxon>Betaproteobacteria</taxon>
        <taxon>Burkholderiales</taxon>
        <taxon>Oxalobacteraceae</taxon>
        <taxon>Undibacterium</taxon>
    </lineage>
</organism>
<proteinExistence type="predicted"/>
<accession>A0ABR6XF32</accession>
<dbReference type="EMBL" id="JACOFT010000002">
    <property type="protein sequence ID" value="MBC3810976.1"/>
    <property type="molecule type" value="Genomic_DNA"/>
</dbReference>
<keyword evidence="3" id="KW-1185">Reference proteome</keyword>
<keyword evidence="1" id="KW-0732">Signal</keyword>
<gene>
    <name evidence="2" type="ORF">H8K26_05940</name>
</gene>
<feature type="chain" id="PRO_5045284102" evidence="1">
    <location>
        <begin position="21"/>
        <end position="195"/>
    </location>
</feature>
<comment type="caution">
    <text evidence="2">The sequence shown here is derived from an EMBL/GenBank/DDBJ whole genome shotgun (WGS) entry which is preliminary data.</text>
</comment>
<evidence type="ECO:0000313" key="3">
    <source>
        <dbReference type="Proteomes" id="UP000637632"/>
    </source>
</evidence>
<sequence>MMKFLLSALLSFATVHNVNAQDYLDAMAKRSCECVEKLPENINKQSITMQVGFCILQSATPDDKLKILKDHQVDMNNPMKDGQKTGELVGARMASVCPATLIKLSTEALEARGSVSGKINKVDEDNFVVFSLQEASGKVSKYIWLTQVNSNLDLAASYKTLIGKTVKISFETKDVFDPKIGEYRPFKIITNLQGN</sequence>
<reference evidence="2 3" key="1">
    <citation type="submission" date="2020-08" db="EMBL/GenBank/DDBJ databases">
        <title>Novel species isolated from subtropical streams in China.</title>
        <authorList>
            <person name="Lu H."/>
        </authorList>
    </citation>
    <scope>NUCLEOTIDE SEQUENCE [LARGE SCALE GENOMIC DNA]</scope>
    <source>
        <strain evidence="2 3">CCTCC AB 2015119</strain>
    </source>
</reference>
<feature type="signal peptide" evidence="1">
    <location>
        <begin position="1"/>
        <end position="20"/>
    </location>
</feature>
<evidence type="ECO:0000256" key="1">
    <source>
        <dbReference type="SAM" id="SignalP"/>
    </source>
</evidence>
<dbReference type="RefSeq" id="WP_190478081.1">
    <property type="nucleotide sequence ID" value="NZ_JACOFT010000002.1"/>
</dbReference>
<evidence type="ECO:0000313" key="2">
    <source>
        <dbReference type="EMBL" id="MBC3810976.1"/>
    </source>
</evidence>